<keyword evidence="3 7" id="KW-0812">Transmembrane</keyword>
<evidence type="ECO:0000256" key="2">
    <source>
        <dbReference type="ARBA" id="ARBA00007168"/>
    </source>
</evidence>
<comment type="caution">
    <text evidence="8">The sequence shown here is derived from an EMBL/GenBank/DDBJ whole genome shotgun (WGS) entry which is preliminary data.</text>
</comment>
<name>A0AAD9VA67_ACRCE</name>
<comment type="caution">
    <text evidence="7">Lacks conserved residue(s) required for the propagation of feature annotation.</text>
</comment>
<dbReference type="Pfam" id="PF04515">
    <property type="entry name" value="Choline_transpo"/>
    <property type="match status" value="1"/>
</dbReference>
<protein>
    <recommendedName>
        <fullName evidence="7">Choline transporter-like protein</fullName>
    </recommendedName>
</protein>
<dbReference type="PANTHER" id="PTHR12385">
    <property type="entry name" value="CHOLINE TRANSPORTER-LIKE (SLC FAMILY 44)"/>
    <property type="match status" value="1"/>
</dbReference>
<feature type="transmembrane region" description="Helical" evidence="7">
    <location>
        <begin position="80"/>
        <end position="104"/>
    </location>
</feature>
<dbReference type="Proteomes" id="UP001249851">
    <property type="component" value="Unassembled WGS sequence"/>
</dbReference>
<comment type="subcellular location">
    <subcellularLocation>
        <location evidence="7">Cell membrane</location>
        <topology evidence="7">Multi-pass membrane protein</topology>
    </subcellularLocation>
    <subcellularLocation>
        <location evidence="1">Membrane</location>
        <topology evidence="1">Multi-pass membrane protein</topology>
    </subcellularLocation>
</comment>
<keyword evidence="6" id="KW-0325">Glycoprotein</keyword>
<reference evidence="8" key="1">
    <citation type="journal article" date="2023" name="G3 (Bethesda)">
        <title>Whole genome assembly and annotation of the endangered Caribbean coral Acropora cervicornis.</title>
        <authorList>
            <person name="Selwyn J.D."/>
            <person name="Vollmer S.V."/>
        </authorList>
    </citation>
    <scope>NUCLEOTIDE SEQUENCE</scope>
    <source>
        <strain evidence="8">K2</strain>
    </source>
</reference>
<evidence type="ECO:0000256" key="7">
    <source>
        <dbReference type="RuleBase" id="RU368066"/>
    </source>
</evidence>
<sequence length="185" mass="21030">MKELSYVTGFYDTYLVTNGTPVYKVIDAPKVDPYNLTNGTDCNAKTFENQFPNTSASCVMAGLEENVHLLRMQIFHLFGWFWIMNFIIALGQCVLAGAFASWYFTYQKPDIDRVGKVFNCNLGRNSVRYHTGSLAFGAAIIAIVQLIRAILEYIDAKLKGKARFSDIFWRETWQRNEDLPVVNSG</sequence>
<organism evidence="8 9">
    <name type="scientific">Acropora cervicornis</name>
    <name type="common">Staghorn coral</name>
    <dbReference type="NCBI Taxonomy" id="6130"/>
    <lineage>
        <taxon>Eukaryota</taxon>
        <taxon>Metazoa</taxon>
        <taxon>Cnidaria</taxon>
        <taxon>Anthozoa</taxon>
        <taxon>Hexacorallia</taxon>
        <taxon>Scleractinia</taxon>
        <taxon>Astrocoeniina</taxon>
        <taxon>Acroporidae</taxon>
        <taxon>Acropora</taxon>
    </lineage>
</organism>
<keyword evidence="5 7" id="KW-0472">Membrane</keyword>
<evidence type="ECO:0000256" key="1">
    <source>
        <dbReference type="ARBA" id="ARBA00004141"/>
    </source>
</evidence>
<dbReference type="GO" id="GO:0005886">
    <property type="term" value="C:plasma membrane"/>
    <property type="evidence" value="ECO:0007669"/>
    <property type="project" value="UniProtKB-SubCell"/>
</dbReference>
<keyword evidence="4 7" id="KW-1133">Transmembrane helix</keyword>
<dbReference type="GO" id="GO:0022857">
    <property type="term" value="F:transmembrane transporter activity"/>
    <property type="evidence" value="ECO:0007669"/>
    <property type="project" value="UniProtKB-UniRule"/>
</dbReference>
<gene>
    <name evidence="8" type="ORF">P5673_008703</name>
</gene>
<feature type="transmembrane region" description="Helical" evidence="7">
    <location>
        <begin position="134"/>
        <end position="154"/>
    </location>
</feature>
<evidence type="ECO:0000313" key="8">
    <source>
        <dbReference type="EMBL" id="KAK2566941.1"/>
    </source>
</evidence>
<evidence type="ECO:0000256" key="3">
    <source>
        <dbReference type="ARBA" id="ARBA00022692"/>
    </source>
</evidence>
<accession>A0AAD9VA67</accession>
<reference evidence="8" key="2">
    <citation type="journal article" date="2023" name="Science">
        <title>Genomic signatures of disease resistance in endangered staghorn corals.</title>
        <authorList>
            <person name="Vollmer S.V."/>
            <person name="Selwyn J.D."/>
            <person name="Despard B.A."/>
            <person name="Roesel C.L."/>
        </authorList>
    </citation>
    <scope>NUCLEOTIDE SEQUENCE</scope>
    <source>
        <strain evidence="8">K2</strain>
    </source>
</reference>
<evidence type="ECO:0000256" key="4">
    <source>
        <dbReference type="ARBA" id="ARBA00022989"/>
    </source>
</evidence>
<evidence type="ECO:0000256" key="5">
    <source>
        <dbReference type="ARBA" id="ARBA00023136"/>
    </source>
</evidence>
<proteinExistence type="inferred from homology"/>
<dbReference type="InterPro" id="IPR007603">
    <property type="entry name" value="Choline_transptr-like"/>
</dbReference>
<comment type="function">
    <text evidence="7">Choline transporter.</text>
</comment>
<dbReference type="EMBL" id="JARQWQ010000015">
    <property type="protein sequence ID" value="KAK2566941.1"/>
    <property type="molecule type" value="Genomic_DNA"/>
</dbReference>
<comment type="similarity">
    <text evidence="2 7">Belongs to the CTL (choline transporter-like) family.</text>
</comment>
<keyword evidence="9" id="KW-1185">Reference proteome</keyword>
<dbReference type="PANTHER" id="PTHR12385:SF14">
    <property type="entry name" value="CHOLINE TRANSPORTER-LIKE 2"/>
    <property type="match status" value="1"/>
</dbReference>
<evidence type="ECO:0000313" key="9">
    <source>
        <dbReference type="Proteomes" id="UP001249851"/>
    </source>
</evidence>
<dbReference type="AlphaFoldDB" id="A0AAD9VA67"/>
<evidence type="ECO:0000256" key="6">
    <source>
        <dbReference type="ARBA" id="ARBA00023180"/>
    </source>
</evidence>